<feature type="compositionally biased region" description="Polar residues" evidence="6">
    <location>
        <begin position="1"/>
        <end position="11"/>
    </location>
</feature>
<keyword evidence="4" id="KW-0418">Kinase</keyword>
<organism evidence="7 8">
    <name type="scientific">Zizania palustris</name>
    <name type="common">Northern wild rice</name>
    <dbReference type="NCBI Taxonomy" id="103762"/>
    <lineage>
        <taxon>Eukaryota</taxon>
        <taxon>Viridiplantae</taxon>
        <taxon>Streptophyta</taxon>
        <taxon>Embryophyta</taxon>
        <taxon>Tracheophyta</taxon>
        <taxon>Spermatophyta</taxon>
        <taxon>Magnoliopsida</taxon>
        <taxon>Liliopsida</taxon>
        <taxon>Poales</taxon>
        <taxon>Poaceae</taxon>
        <taxon>BOP clade</taxon>
        <taxon>Oryzoideae</taxon>
        <taxon>Oryzeae</taxon>
        <taxon>Zizaniinae</taxon>
        <taxon>Zizania</taxon>
    </lineage>
</organism>
<dbReference type="PANTHER" id="PTHR43895:SF6">
    <property type="entry name" value="CBL-INTERACTING PROTEIN KINASE 19"/>
    <property type="match status" value="1"/>
</dbReference>
<dbReference type="Proteomes" id="UP000729402">
    <property type="component" value="Unassembled WGS sequence"/>
</dbReference>
<keyword evidence="3" id="KW-0547">Nucleotide-binding</keyword>
<reference evidence="7" key="1">
    <citation type="journal article" date="2021" name="bioRxiv">
        <title>Whole Genome Assembly and Annotation of Northern Wild Rice, Zizania palustris L., Supports a Whole Genome Duplication in the Zizania Genus.</title>
        <authorList>
            <person name="Haas M."/>
            <person name="Kono T."/>
            <person name="Macchietto M."/>
            <person name="Millas R."/>
            <person name="McGilp L."/>
            <person name="Shao M."/>
            <person name="Duquette J."/>
            <person name="Hirsch C.N."/>
            <person name="Kimball J."/>
        </authorList>
    </citation>
    <scope>NUCLEOTIDE SEQUENCE</scope>
    <source>
        <tissue evidence="7">Fresh leaf tissue</tissue>
    </source>
</reference>
<gene>
    <name evidence="7" type="ORF">GUJ93_ZPchr0010g7805</name>
</gene>
<keyword evidence="2" id="KW-0808">Transferase</keyword>
<name>A0A8J6BE04_ZIZPA</name>
<feature type="region of interest" description="Disordered" evidence="6">
    <location>
        <begin position="1"/>
        <end position="26"/>
    </location>
</feature>
<comment type="caution">
    <text evidence="7">The sequence shown here is derived from an EMBL/GenBank/DDBJ whole genome shotgun (WGS) entry which is preliminary data.</text>
</comment>
<dbReference type="GO" id="GO:0005524">
    <property type="term" value="F:ATP binding"/>
    <property type="evidence" value="ECO:0007669"/>
    <property type="project" value="UniProtKB-KW"/>
</dbReference>
<evidence type="ECO:0008006" key="9">
    <source>
        <dbReference type="Google" id="ProtNLM"/>
    </source>
</evidence>
<dbReference type="GO" id="GO:0007165">
    <property type="term" value="P:signal transduction"/>
    <property type="evidence" value="ECO:0007669"/>
    <property type="project" value="TreeGrafter"/>
</dbReference>
<keyword evidence="1" id="KW-0723">Serine/threonine-protein kinase</keyword>
<dbReference type="EMBL" id="JAAALK010000082">
    <property type="protein sequence ID" value="KAG8085454.1"/>
    <property type="molecule type" value="Genomic_DNA"/>
</dbReference>
<keyword evidence="8" id="KW-1185">Reference proteome</keyword>
<dbReference type="PANTHER" id="PTHR43895">
    <property type="entry name" value="CALCIUM/CALMODULIN-DEPENDENT PROTEIN KINASE KINASE-RELATED"/>
    <property type="match status" value="1"/>
</dbReference>
<dbReference type="GO" id="GO:0004674">
    <property type="term" value="F:protein serine/threonine kinase activity"/>
    <property type="evidence" value="ECO:0007669"/>
    <property type="project" value="UniProtKB-KW"/>
</dbReference>
<evidence type="ECO:0000313" key="8">
    <source>
        <dbReference type="Proteomes" id="UP000729402"/>
    </source>
</evidence>
<dbReference type="AlphaFoldDB" id="A0A8J6BE04"/>
<accession>A0A8J6BE04</accession>
<evidence type="ECO:0000313" key="7">
    <source>
        <dbReference type="EMBL" id="KAG8085454.1"/>
    </source>
</evidence>
<sequence>MAATPPSSRDPSPQGRRPSSVAGEASKRGGLLLGRYKLGKILGHDTFAKVYQARNADTGETVTIKVLDKEKRRSGMASSRGGGLFSRVAKGRLKEDTAHRY</sequence>
<evidence type="ECO:0000256" key="5">
    <source>
        <dbReference type="ARBA" id="ARBA00022840"/>
    </source>
</evidence>
<keyword evidence="5" id="KW-0067">ATP-binding</keyword>
<evidence type="ECO:0000256" key="3">
    <source>
        <dbReference type="ARBA" id="ARBA00022741"/>
    </source>
</evidence>
<proteinExistence type="predicted"/>
<evidence type="ECO:0000256" key="6">
    <source>
        <dbReference type="SAM" id="MobiDB-lite"/>
    </source>
</evidence>
<reference evidence="7" key="2">
    <citation type="submission" date="2021-02" db="EMBL/GenBank/DDBJ databases">
        <authorList>
            <person name="Kimball J.A."/>
            <person name="Haas M.W."/>
            <person name="Macchietto M."/>
            <person name="Kono T."/>
            <person name="Duquette J."/>
            <person name="Shao M."/>
        </authorList>
    </citation>
    <scope>NUCLEOTIDE SEQUENCE</scope>
    <source>
        <tissue evidence="7">Fresh leaf tissue</tissue>
    </source>
</reference>
<evidence type="ECO:0000256" key="1">
    <source>
        <dbReference type="ARBA" id="ARBA00022527"/>
    </source>
</evidence>
<evidence type="ECO:0000256" key="2">
    <source>
        <dbReference type="ARBA" id="ARBA00022679"/>
    </source>
</evidence>
<evidence type="ECO:0000256" key="4">
    <source>
        <dbReference type="ARBA" id="ARBA00022777"/>
    </source>
</evidence>
<protein>
    <recommendedName>
        <fullName evidence="9">Protein kinase domain-containing protein</fullName>
    </recommendedName>
</protein>